<reference evidence="9 10" key="1">
    <citation type="submission" date="2017-12" db="EMBL/GenBank/DDBJ databases">
        <title>Comparative genomics of Botrytis spp.</title>
        <authorList>
            <person name="Valero-Jimenez C.A."/>
            <person name="Tapia P."/>
            <person name="Veloso J."/>
            <person name="Silva-Moreno E."/>
            <person name="Staats M."/>
            <person name="Valdes J.H."/>
            <person name="Van Kan J.A.L."/>
        </authorList>
    </citation>
    <scope>NUCLEOTIDE SEQUENCE [LARGE SCALE GENOMIC DNA]</scope>
    <source>
        <strain evidence="9 10">Be9601</strain>
    </source>
</reference>
<feature type="transmembrane region" description="Helical" evidence="7">
    <location>
        <begin position="28"/>
        <end position="47"/>
    </location>
</feature>
<evidence type="ECO:0000256" key="2">
    <source>
        <dbReference type="ARBA" id="ARBA00022692"/>
    </source>
</evidence>
<protein>
    <recommendedName>
        <fullName evidence="8">Rhodopsin domain-containing protein</fullName>
    </recommendedName>
</protein>
<comment type="similarity">
    <text evidence="5">Belongs to the SAT4 family.</text>
</comment>
<dbReference type="InterPro" id="IPR049326">
    <property type="entry name" value="Rhodopsin_dom_fungi"/>
</dbReference>
<keyword evidence="2 7" id="KW-0812">Transmembrane</keyword>
<comment type="caution">
    <text evidence="9">The sequence shown here is derived from an EMBL/GenBank/DDBJ whole genome shotgun (WGS) entry which is preliminary data.</text>
</comment>
<dbReference type="PANTHER" id="PTHR33048:SF146">
    <property type="entry name" value="INTEGRAL MEMBRANE PROTEIN"/>
    <property type="match status" value="1"/>
</dbReference>
<evidence type="ECO:0000256" key="1">
    <source>
        <dbReference type="ARBA" id="ARBA00004141"/>
    </source>
</evidence>
<sequence length="187" mass="20764">MEIFSCKPISKAWDPFITTGSCPIKVKYLNIAASSINVISDLAILLLPQGIIWKLKMNASKRLGVSLIFATALLDDITYYTSIFAIHMCAELGLAIIVSCLPAFPKFIRTVNQTAIFSKISTSLFTLLGVGKEQSTDKETSHHAQRQIGSGRKPRQDTFQRLVEQHELQSAFREENKGTVTSRVEVC</sequence>
<dbReference type="Proteomes" id="UP000297229">
    <property type="component" value="Unassembled WGS sequence"/>
</dbReference>
<feature type="transmembrane region" description="Helical" evidence="7">
    <location>
        <begin position="83"/>
        <end position="104"/>
    </location>
</feature>
<dbReference type="GO" id="GO:0016020">
    <property type="term" value="C:membrane"/>
    <property type="evidence" value="ECO:0007669"/>
    <property type="project" value="UniProtKB-SubCell"/>
</dbReference>
<proteinExistence type="inferred from homology"/>
<comment type="subcellular location">
    <subcellularLocation>
        <location evidence="1">Membrane</location>
        <topology evidence="1">Multi-pass membrane protein</topology>
    </subcellularLocation>
</comment>
<dbReference type="PANTHER" id="PTHR33048">
    <property type="entry name" value="PTH11-LIKE INTEGRAL MEMBRANE PROTEIN (AFU_ORTHOLOGUE AFUA_5G11245)"/>
    <property type="match status" value="1"/>
</dbReference>
<evidence type="ECO:0000256" key="6">
    <source>
        <dbReference type="SAM" id="MobiDB-lite"/>
    </source>
</evidence>
<evidence type="ECO:0000256" key="7">
    <source>
        <dbReference type="SAM" id="Phobius"/>
    </source>
</evidence>
<keyword evidence="3 7" id="KW-1133">Transmembrane helix</keyword>
<feature type="region of interest" description="Disordered" evidence="6">
    <location>
        <begin position="136"/>
        <end position="156"/>
    </location>
</feature>
<name>A0A4Z1JJE0_9HELO</name>
<dbReference type="AlphaFoldDB" id="A0A4Z1JJE0"/>
<keyword evidence="4 7" id="KW-0472">Membrane</keyword>
<evidence type="ECO:0000313" key="10">
    <source>
        <dbReference type="Proteomes" id="UP000297229"/>
    </source>
</evidence>
<evidence type="ECO:0000313" key="9">
    <source>
        <dbReference type="EMBL" id="TGO73839.1"/>
    </source>
</evidence>
<evidence type="ECO:0000256" key="5">
    <source>
        <dbReference type="ARBA" id="ARBA00038359"/>
    </source>
</evidence>
<dbReference type="Pfam" id="PF20684">
    <property type="entry name" value="Fung_rhodopsin"/>
    <property type="match status" value="1"/>
</dbReference>
<accession>A0A4Z1JJE0</accession>
<gene>
    <name evidence="9" type="ORF">BELL_0327g00020</name>
</gene>
<evidence type="ECO:0000259" key="8">
    <source>
        <dbReference type="Pfam" id="PF20684"/>
    </source>
</evidence>
<dbReference type="EMBL" id="PQXM01000325">
    <property type="protein sequence ID" value="TGO73839.1"/>
    <property type="molecule type" value="Genomic_DNA"/>
</dbReference>
<evidence type="ECO:0000256" key="4">
    <source>
        <dbReference type="ARBA" id="ARBA00023136"/>
    </source>
</evidence>
<dbReference type="InterPro" id="IPR052337">
    <property type="entry name" value="SAT4-like"/>
</dbReference>
<evidence type="ECO:0000256" key="3">
    <source>
        <dbReference type="ARBA" id="ARBA00022989"/>
    </source>
</evidence>
<feature type="domain" description="Rhodopsin" evidence="8">
    <location>
        <begin position="2"/>
        <end position="72"/>
    </location>
</feature>
<keyword evidence="10" id="KW-1185">Reference proteome</keyword>
<organism evidence="9 10">
    <name type="scientific">Botrytis elliptica</name>
    <dbReference type="NCBI Taxonomy" id="278938"/>
    <lineage>
        <taxon>Eukaryota</taxon>
        <taxon>Fungi</taxon>
        <taxon>Dikarya</taxon>
        <taxon>Ascomycota</taxon>
        <taxon>Pezizomycotina</taxon>
        <taxon>Leotiomycetes</taxon>
        <taxon>Helotiales</taxon>
        <taxon>Sclerotiniaceae</taxon>
        <taxon>Botrytis</taxon>
    </lineage>
</organism>